<dbReference type="RefSeq" id="WP_100001689.1">
    <property type="nucleotide sequence ID" value="NZ_CP017941.1"/>
</dbReference>
<keyword evidence="3 6" id="KW-0812">Transmembrane</keyword>
<evidence type="ECO:0000256" key="3">
    <source>
        <dbReference type="ARBA" id="ARBA00022692"/>
    </source>
</evidence>
<evidence type="ECO:0000313" key="7">
    <source>
        <dbReference type="EMBL" id="PIO43391.1"/>
    </source>
</evidence>
<keyword evidence="8" id="KW-1185">Reference proteome</keyword>
<dbReference type="Pfam" id="PF04610">
    <property type="entry name" value="TrbL"/>
    <property type="match status" value="1"/>
</dbReference>
<evidence type="ECO:0000313" key="8">
    <source>
        <dbReference type="Proteomes" id="UP000232163"/>
    </source>
</evidence>
<feature type="transmembrane region" description="Helical" evidence="6">
    <location>
        <begin position="176"/>
        <end position="195"/>
    </location>
</feature>
<name>A0A2N9VV73_9HYPH</name>
<feature type="transmembrane region" description="Helical" evidence="6">
    <location>
        <begin position="207"/>
        <end position="226"/>
    </location>
</feature>
<feature type="transmembrane region" description="Helical" evidence="6">
    <location>
        <begin position="246"/>
        <end position="265"/>
    </location>
</feature>
<feature type="transmembrane region" description="Helical" evidence="6">
    <location>
        <begin position="36"/>
        <end position="56"/>
    </location>
</feature>
<dbReference type="EMBL" id="MZMT01000040">
    <property type="protein sequence ID" value="PIO43391.1"/>
    <property type="molecule type" value="Genomic_DNA"/>
</dbReference>
<sequence length="345" mass="36446">MDLLVTFYGDAMTFFDRVNGESIGRAWGVLAENRQLVTLLFTLFISLYFLGVALGYTRGSIQDAAVSALKVVLAYSLITSWPDFNDLIGEVLIKGPEQIGTAIASKMGGIDIANNGMAGLVKNVAVKSYNFASDIMRANDSWVSLNIVGLLAMSVMLIGLIPLLLILTGVTLFGKFITAIMLAIGPFAIMAYFYSQTRFVFESWLKGLAFGFFMMLFTYVILGLSFSFLDQIMGAIGGIDYDNTGVIAKVVALACYLLLIGFFVYRVPDFARTFAFGTALGIGGIGGGGAMGVAQGAVATALAAKTVGASMAAGAGTMGRGVAQGARAATTFSRQLTARVRGRNG</sequence>
<keyword evidence="4 6" id="KW-1133">Transmembrane helix</keyword>
<dbReference type="AlphaFoldDB" id="A0A2N9VV73"/>
<evidence type="ECO:0000256" key="6">
    <source>
        <dbReference type="SAM" id="Phobius"/>
    </source>
</evidence>
<evidence type="ECO:0008006" key="9">
    <source>
        <dbReference type="Google" id="ProtNLM"/>
    </source>
</evidence>
<comment type="caution">
    <text evidence="7">The sequence shown here is derived from an EMBL/GenBank/DDBJ whole genome shotgun (WGS) entry which is preliminary data.</text>
</comment>
<proteinExistence type="inferred from homology"/>
<evidence type="ECO:0000256" key="5">
    <source>
        <dbReference type="ARBA" id="ARBA00023136"/>
    </source>
</evidence>
<evidence type="ECO:0000256" key="2">
    <source>
        <dbReference type="ARBA" id="ARBA00007802"/>
    </source>
</evidence>
<reference evidence="8" key="1">
    <citation type="journal article" date="2017" name="Int J Environ Stud">
        <title>Does the Miocene-Pliocene relict legume Oxytropis triphylla form nitrogen-fixing nodules with a combination of bacterial strains?</title>
        <authorList>
            <person name="Safronova V."/>
            <person name="Belimov A."/>
            <person name="Sazanova A."/>
            <person name="Kuznetsova I."/>
            <person name="Popova J."/>
            <person name="Andronov E."/>
            <person name="Verkhozina A."/>
            <person name="Tikhonovich I."/>
        </authorList>
    </citation>
    <scope>NUCLEOTIDE SEQUENCE [LARGE SCALE GENOMIC DNA]</scope>
    <source>
        <strain evidence="8">Tri-38</strain>
    </source>
</reference>
<comment type="subcellular location">
    <subcellularLocation>
        <location evidence="1">Membrane</location>
        <topology evidence="1">Multi-pass membrane protein</topology>
    </subcellularLocation>
</comment>
<organism evidence="7 8">
    <name type="scientific">Phyllobacterium zundukense</name>
    <dbReference type="NCBI Taxonomy" id="1867719"/>
    <lineage>
        <taxon>Bacteria</taxon>
        <taxon>Pseudomonadati</taxon>
        <taxon>Pseudomonadota</taxon>
        <taxon>Alphaproteobacteria</taxon>
        <taxon>Hyphomicrobiales</taxon>
        <taxon>Phyllobacteriaceae</taxon>
        <taxon>Phyllobacterium</taxon>
    </lineage>
</organism>
<dbReference type="GO" id="GO:0030255">
    <property type="term" value="P:protein secretion by the type IV secretion system"/>
    <property type="evidence" value="ECO:0007669"/>
    <property type="project" value="InterPro"/>
</dbReference>
<accession>A0A2N9VV73</accession>
<feature type="transmembrane region" description="Helical" evidence="6">
    <location>
        <begin position="145"/>
        <end position="170"/>
    </location>
</feature>
<dbReference type="InterPro" id="IPR007688">
    <property type="entry name" value="Conjugal_tfr_TrbL/VirB6"/>
</dbReference>
<evidence type="ECO:0000256" key="4">
    <source>
        <dbReference type="ARBA" id="ARBA00022989"/>
    </source>
</evidence>
<dbReference type="OrthoDB" id="8397351at2"/>
<dbReference type="Proteomes" id="UP000232163">
    <property type="component" value="Unassembled WGS sequence"/>
</dbReference>
<dbReference type="GO" id="GO:0016020">
    <property type="term" value="C:membrane"/>
    <property type="evidence" value="ECO:0007669"/>
    <property type="project" value="UniProtKB-SubCell"/>
</dbReference>
<protein>
    <recommendedName>
        <fullName evidence="9">Conjugal transfer protein TrbL</fullName>
    </recommendedName>
</protein>
<dbReference type="KEGG" id="pht:BLM14_19905"/>
<keyword evidence="5 6" id="KW-0472">Membrane</keyword>
<evidence type="ECO:0000256" key="1">
    <source>
        <dbReference type="ARBA" id="ARBA00004141"/>
    </source>
</evidence>
<comment type="similarity">
    <text evidence="2">Belongs to the TrbL/VirB6 family.</text>
</comment>
<gene>
    <name evidence="7" type="ORF">B5P45_17910</name>
</gene>